<dbReference type="EMBL" id="CP045227">
    <property type="protein sequence ID" value="QFS51330.1"/>
    <property type="molecule type" value="Genomic_DNA"/>
</dbReference>
<dbReference type="PROSITE" id="PS00330">
    <property type="entry name" value="HEMOLYSIN_CALCIUM"/>
    <property type="match status" value="10"/>
</dbReference>
<protein>
    <recommendedName>
        <fullName evidence="5">Calcium-binding protein</fullName>
    </recommendedName>
</protein>
<dbReference type="InterPro" id="IPR001343">
    <property type="entry name" value="Hemolysn_Ca-bd"/>
</dbReference>
<name>A0A5P8WFF5_9NOSO</name>
<dbReference type="GO" id="GO:0005576">
    <property type="term" value="C:extracellular region"/>
    <property type="evidence" value="ECO:0007669"/>
    <property type="project" value="UniProtKB-SubCell"/>
</dbReference>
<sequence length="2414" mass="253234">MDKARLSARNLIVEYSSISSILDSTELTALEQALLVAQGNLQSFASEPDFGQKMAIAFGEEANVDSLRKAWSANDFSDFPEIEIRHAADINGANGAFASATNKIYLSQEFIINHQGDVGAIVRVLLEEFGHFVDSRINLTDTPGDEGEIFSALVRGQNLTQQQFALLKNENDSAIVNIDGQTVTIEQSAYTGTNLDSVIDGLDQLIDVLQNALKSQVFANQLPLLGNTLQNSTDNAVQFLKSFEAAVLNKLHEKLDSVANKTPDLVKQALLEALGSSGLNLLQDLNNDSAINAEDIVINDTTDNVTFNLKIGKAAANSILSTALDSKIGLANLGLSVNGNASVGLGYDFNLTFGVNKNDGFYFDTANDSLKVNLNTSLSNAEATGKIGFLQLNTTDKGTQFNGTFNVDFKDANNRLLLSELPSVNPADLVNASLTGNADVKLNLLTSFQGSQGLPSIGTDFNLNWNFNNSTANPSQSATFGTITKVGFDNIQLDLGSFFDFMRPVLDKVQTVIKPVEPIINILTTPIDLRVAQFNLLDIAQLGGYIDQSDRQFIESAAKILKIVNSIPSSSNKINLGSFDLGTTNIRTSTLSSATASNIVSAPSYNQQLANTQEGSFISNLSSVPGLQFPILTQPSQVFNVLLGKNASLFTYDMPDLDFTATYGQYFPIFGPLGADIQGSFGAKVMLGFGYDIQGIKDFDTSSNIEDIFNGFYVSDRVNADGTGSERPELQFDVGLNAYASVAGRVGVGGGIGAAIKFDLKDPNPEADGTGKIRFNEFKELLGDPRKMFQTSGELTAGLSAYVDYFLGRKTFNSPRVTLLDYNSDSGSSTQPTFTLAQPVSGNLRLNMGPNAAARQIVNIVDGDESFVVEHKSGTAGSEIVLVSAFGETQEHTGSAKIVADGGQKNDTIELKTGVLTPGDLSGGVGDDVLIGGDAADTLRGGDNWDRLFGGIGNDSLFGDAGDDWLIGDAGADTLNGGDGVDIASYSTAEAGVSINLATGVNTGDAAGDVYQSIEQINGSDYADTLVGNALDNVFDGGRGNDSINGGDGNDVIMANWGDDVIDGGDGTDLLVIDYSLLPTQAVTWTRPDPITGIWNVFVANAYGIGIPIKTQLTANISYHASISADGLTVAAFDNGGGSNSGIWVQKIDSPYSTRLIPYSVGYVDDLQLSGNGNKAAWQNSSGVWTANTDGTQVKQLTRLSFPEYGLSSGEGETASAISADGNTITWARTKLSQSTYRYESIIYIANIDGTNQRTLTTANGYVRNLDLSSNGSKITWAVDGGGVWVANTDGTNKRELSGNLYGYNISSSISDDGSRVVWNGWAGYTQPSIYVANTDGSRLWTVPNTQDAWAVTTNAFSGDGKRVIFAKPNSSGYSLYVANVDGTEPHILIDTSTSNYGGSVLEGPTLSSYVDLGVRYKSFDLATGSGEINTWGPGRIQYSNVEKFDIIGTQYGDDLFGGNLDDKLTGGGGADNLKAGLGNDTYILKAQTAGGSKIDDIGGTDSLNLTDIDLTLAPPSTNAFGLRRAGTTLLIDLNKDGIASENDLSILNFFDANGTDAGTGFIENVDNLLGSDILANLQIGNDTITGSSGNDLIDGWLGNDQLNGGAGNDTLRGQDGDDILNGGDGNDLLQGGNGNDTLAAGWGDDVVDGGDGSDILVLDYSNLNTRAVSWQTTSVAANNTYLQEFTIANAYGIGTPLKFENIGDDFGNKLVLSADGTTYAYYINRYYGNPSELSVKKLDDSDSPIQVDTQGSYQGIAISTNGSKIAWNNGGLYVANPDGTEKIQIGNYTGGGSFSLSNDGSKIAWNEGYNTIFVANSDGTNIRNIAQNALATVDITLSSDGSQIIWEGYQDEKYGIWYANTNTNLPLVQALVGGSSAEYVNLISSNGTKAIWDGNPFLSVSSTNSSEIGQVAESFDLFATTSSITPVLAADGAKVAFIKKLDNNSEPDGLYGLYVADPFSNGTATLVATVNRTVTSSGQVTLGSSYGFTGNLSLSSFVDIGVRYDSFDLATGSGEINTWGPSHVKFSNVERFDIIGTRYGDDLRGGNLNDKLTGGGGADNLKGGLGDDTLIGDSGNDTLDGGLGGDSLIGGIGNDIYTVDNLSDRITEGLNGGTDLVKSSVSWVLGANLESLTLTGSGAINGIGNNLNNIIIGNTAANTLNGVDGNDTLIGDSGNDTLDGGLGGDSLIGGIGNDIYTVDNLSDRITEGLNGGTDLVKSSVSWVLGANLENLTLTGSGAINGIGNNLNNIIIGNTAANTLNGVDGNDTLIGDSGNDTLFGGSGNDTLFGGVGDDLLSGGTGKDVLTGGTGRDSLYLTDTRTGGYDIVADFTVGDDTIFVSKAEFGLSQSQNTSLEASLFRLGASAATASDRFIYNQTTGNLFFDKDGLGGTAQVQIAQFSNQAMLTNANITVIA</sequence>
<dbReference type="SUPFAM" id="SSF82171">
    <property type="entry name" value="DPP6 N-terminal domain-like"/>
    <property type="match status" value="1"/>
</dbReference>
<dbReference type="Pfam" id="PF00353">
    <property type="entry name" value="HemolysinCabind"/>
    <property type="match status" value="9"/>
</dbReference>
<evidence type="ECO:0000256" key="2">
    <source>
        <dbReference type="ARBA" id="ARBA00022525"/>
    </source>
</evidence>
<dbReference type="RefSeq" id="WP_267313704.1">
    <property type="nucleotide sequence ID" value="NZ_CP045227.1"/>
</dbReference>
<dbReference type="PANTHER" id="PTHR38340:SF1">
    <property type="entry name" value="S-LAYER PROTEIN"/>
    <property type="match status" value="1"/>
</dbReference>
<dbReference type="GO" id="GO:0005509">
    <property type="term" value="F:calcium ion binding"/>
    <property type="evidence" value="ECO:0007669"/>
    <property type="project" value="InterPro"/>
</dbReference>
<accession>A0A5P8WFF5</accession>
<keyword evidence="2" id="KW-0964">Secreted</keyword>
<gene>
    <name evidence="3" type="ORF">GXM_08824</name>
</gene>
<evidence type="ECO:0000313" key="3">
    <source>
        <dbReference type="EMBL" id="QFS51330.1"/>
    </source>
</evidence>
<organism evidence="3 4">
    <name type="scientific">Nostoc sphaeroides CCNUC1</name>
    <dbReference type="NCBI Taxonomy" id="2653204"/>
    <lineage>
        <taxon>Bacteria</taxon>
        <taxon>Bacillati</taxon>
        <taxon>Cyanobacteriota</taxon>
        <taxon>Cyanophyceae</taxon>
        <taxon>Nostocales</taxon>
        <taxon>Nostocaceae</taxon>
        <taxon>Nostoc</taxon>
    </lineage>
</organism>
<dbReference type="PANTHER" id="PTHR38340">
    <property type="entry name" value="S-LAYER PROTEIN"/>
    <property type="match status" value="1"/>
</dbReference>
<dbReference type="SUPFAM" id="SSF69304">
    <property type="entry name" value="Tricorn protease N-terminal domain"/>
    <property type="match status" value="2"/>
</dbReference>
<dbReference type="Gene3D" id="2.150.10.10">
    <property type="entry name" value="Serralysin-like metalloprotease, C-terminal"/>
    <property type="match status" value="5"/>
</dbReference>
<dbReference type="InterPro" id="IPR011049">
    <property type="entry name" value="Serralysin-like_metalloprot_C"/>
</dbReference>
<dbReference type="InterPro" id="IPR011042">
    <property type="entry name" value="6-blade_b-propeller_TolB-like"/>
</dbReference>
<proteinExistence type="predicted"/>
<evidence type="ECO:0000256" key="1">
    <source>
        <dbReference type="ARBA" id="ARBA00004613"/>
    </source>
</evidence>
<comment type="subcellular location">
    <subcellularLocation>
        <location evidence="1">Secreted</location>
    </subcellularLocation>
</comment>
<evidence type="ECO:0000313" key="4">
    <source>
        <dbReference type="Proteomes" id="UP000326678"/>
    </source>
</evidence>
<dbReference type="SUPFAM" id="SSF51120">
    <property type="entry name" value="beta-Roll"/>
    <property type="match status" value="6"/>
</dbReference>
<dbReference type="InterPro" id="IPR018511">
    <property type="entry name" value="Hemolysin-typ_Ca-bd_CS"/>
</dbReference>
<dbReference type="KEGG" id="nsh:GXM_08824"/>
<dbReference type="Proteomes" id="UP000326678">
    <property type="component" value="Chromosome Gxm2"/>
</dbReference>
<dbReference type="Gene3D" id="2.120.10.30">
    <property type="entry name" value="TolB, C-terminal domain"/>
    <property type="match status" value="2"/>
</dbReference>
<evidence type="ECO:0008006" key="5">
    <source>
        <dbReference type="Google" id="ProtNLM"/>
    </source>
</evidence>
<dbReference type="InterPro" id="IPR050557">
    <property type="entry name" value="RTX_toxin/Mannuronan_C5-epim"/>
</dbReference>
<keyword evidence="4" id="KW-1185">Reference proteome</keyword>
<reference evidence="3 4" key="1">
    <citation type="submission" date="2019-10" db="EMBL/GenBank/DDBJ databases">
        <title>Genomic and transcriptomic insights into the perfect genentic adaptation of a filamentous nitrogen-fixing cyanobacterium to rice fields.</title>
        <authorList>
            <person name="Chen Z."/>
        </authorList>
    </citation>
    <scope>NUCLEOTIDE SEQUENCE [LARGE SCALE GENOMIC DNA]</scope>
    <source>
        <strain evidence="3">CCNUC1</strain>
    </source>
</reference>
<dbReference type="PRINTS" id="PR00313">
    <property type="entry name" value="CABNDNGRPT"/>
</dbReference>